<keyword evidence="1" id="KW-0479">Metal-binding</keyword>
<name>A0A1T4PAG5_9FUSO</name>
<dbReference type="EMBL" id="FUWX01000013">
    <property type="protein sequence ID" value="SJZ88381.1"/>
    <property type="molecule type" value="Genomic_DNA"/>
</dbReference>
<feature type="domain" description="HMA" evidence="2">
    <location>
        <begin position="1"/>
        <end position="67"/>
    </location>
</feature>
<proteinExistence type="predicted"/>
<sequence length="68" mass="7684">MIKTYKLSNVKCNSCVKLIEMTLKDIEGITSATVDLNSKLLTIDFDPNIISEEKWIEELDSIGHGIDR</sequence>
<dbReference type="RefSeq" id="WP_159443610.1">
    <property type="nucleotide sequence ID" value="NZ_FUWX01000013.1"/>
</dbReference>
<evidence type="ECO:0000313" key="4">
    <source>
        <dbReference type="Proteomes" id="UP000191153"/>
    </source>
</evidence>
<dbReference type="SUPFAM" id="SSF55008">
    <property type="entry name" value="HMA, heavy metal-associated domain"/>
    <property type="match status" value="1"/>
</dbReference>
<evidence type="ECO:0000313" key="3">
    <source>
        <dbReference type="EMBL" id="SJZ88381.1"/>
    </source>
</evidence>
<keyword evidence="4" id="KW-1185">Reference proteome</keyword>
<dbReference type="CDD" id="cd00371">
    <property type="entry name" value="HMA"/>
    <property type="match status" value="1"/>
</dbReference>
<evidence type="ECO:0000256" key="1">
    <source>
        <dbReference type="ARBA" id="ARBA00022723"/>
    </source>
</evidence>
<reference evidence="3 4" key="1">
    <citation type="submission" date="2017-02" db="EMBL/GenBank/DDBJ databases">
        <authorList>
            <person name="Peterson S.W."/>
        </authorList>
    </citation>
    <scope>NUCLEOTIDE SEQUENCE [LARGE SCALE GENOMIC DNA]</scope>
    <source>
        <strain evidence="3 4">ATCC 700028</strain>
    </source>
</reference>
<dbReference type="InterPro" id="IPR006121">
    <property type="entry name" value="HMA_dom"/>
</dbReference>
<gene>
    <name evidence="3" type="ORF">SAMN02745174_01845</name>
</gene>
<dbReference type="OrthoDB" id="1521937at2"/>
<dbReference type="STRING" id="180163.SAMN02745174_01845"/>
<evidence type="ECO:0000259" key="2">
    <source>
        <dbReference type="PROSITE" id="PS50846"/>
    </source>
</evidence>
<dbReference type="GO" id="GO:0046872">
    <property type="term" value="F:metal ion binding"/>
    <property type="evidence" value="ECO:0007669"/>
    <property type="project" value="UniProtKB-KW"/>
</dbReference>
<dbReference type="Pfam" id="PF00403">
    <property type="entry name" value="HMA"/>
    <property type="match status" value="1"/>
</dbReference>
<dbReference type="PROSITE" id="PS50846">
    <property type="entry name" value="HMA_2"/>
    <property type="match status" value="1"/>
</dbReference>
<dbReference type="PROSITE" id="PS01047">
    <property type="entry name" value="HMA_1"/>
    <property type="match status" value="1"/>
</dbReference>
<protein>
    <submittedName>
        <fullName evidence="3">Copper chaperone</fullName>
    </submittedName>
</protein>
<dbReference type="InterPro" id="IPR036163">
    <property type="entry name" value="HMA_dom_sf"/>
</dbReference>
<accession>A0A1T4PAG5</accession>
<dbReference type="Gene3D" id="3.30.70.100">
    <property type="match status" value="1"/>
</dbReference>
<organism evidence="3 4">
    <name type="scientific">Cetobacterium ceti</name>
    <dbReference type="NCBI Taxonomy" id="180163"/>
    <lineage>
        <taxon>Bacteria</taxon>
        <taxon>Fusobacteriati</taxon>
        <taxon>Fusobacteriota</taxon>
        <taxon>Fusobacteriia</taxon>
        <taxon>Fusobacteriales</taxon>
        <taxon>Fusobacteriaceae</taxon>
        <taxon>Cetobacterium</taxon>
    </lineage>
</organism>
<dbReference type="InterPro" id="IPR017969">
    <property type="entry name" value="Heavy-metal-associated_CS"/>
</dbReference>
<dbReference type="Proteomes" id="UP000191153">
    <property type="component" value="Unassembled WGS sequence"/>
</dbReference>
<dbReference type="AlphaFoldDB" id="A0A1T4PAG5"/>